<dbReference type="RefSeq" id="WP_316019551.1">
    <property type="nucleotide sequence ID" value="NZ_JAWDID010000028.1"/>
</dbReference>
<sequence length="638" mass="62002">MAIGGWTFNAGAANYSFSNNRVLEFTGAGITIIGGGATIANNGELYFRNASSAGSASITNSSFTEFHGTSTAGSAAITNTGTLLFYDNSTAGSATITNNSGLINFHGDSTAGSASITNNASLSFYDNSKAGSATITNRNSLIFYDSSSADGATIINESSLIFRGFSTAATATITTASGATTQFIAAGSSAGARFITQFGGVVDISDPTGHATMSAGSIEGAGNYLIGAKQFTVGSNDLSTEVSGVISGAGGALVKTGTGTLTLTGTNTYTGRTTISAGALQIGNGGTTGSIAGSIANEAQLIFNRSDAVDFSGMISGTGALTKLGAGTLTLTGENNYSGGTTIAGGAISIEKEGKLGNVSGALTLDGGVLQVTGTALAGLTRDIVFGANGGGFDIVEAGHSFTVTQSFSGPGSLSKAGAGTLVLSGTHDYSGATSVLGGRLVSDTAAGLSPNSDYTIAAGAVLEATGGGGVYGVGSLAGAGEVVIGTGSVLVTGSTNATTTFSGSFSGGGSLEYNGTGTQIYTGTGSLGGGLSVCSCGVGGGSFVIRGGSLTLGDFVMVSSGTLVIDQGGRLDAGGNGLLVASALRIDGAGTRVTVADTFVQGFSIGPWVSSRLTTNVSDGPEGEVGSSLLGHGCQVG</sequence>
<comment type="caution">
    <text evidence="3">The sequence shown here is derived from an EMBL/GenBank/DDBJ whole genome shotgun (WGS) entry which is preliminary data.</text>
</comment>
<evidence type="ECO:0000313" key="3">
    <source>
        <dbReference type="EMBL" id="MDU0341738.1"/>
    </source>
</evidence>
<name>A0ABU3SAC6_9HYPH</name>
<accession>A0ABU3SAC6</accession>
<feature type="region of interest" description="Disordered" evidence="2">
    <location>
        <begin position="618"/>
        <end position="638"/>
    </location>
</feature>
<dbReference type="Proteomes" id="UP001254257">
    <property type="component" value="Unassembled WGS sequence"/>
</dbReference>
<protein>
    <submittedName>
        <fullName evidence="3">Autotransporter-associated beta strand repeat-containing protein</fullName>
    </submittedName>
</protein>
<gene>
    <name evidence="3" type="ORF">RKE40_17695</name>
</gene>
<dbReference type="Gene3D" id="2.160.20.20">
    <property type="match status" value="1"/>
</dbReference>
<dbReference type="InterPro" id="IPR013425">
    <property type="entry name" value="Autotrns_rpt"/>
</dbReference>
<dbReference type="SUPFAM" id="SSF51126">
    <property type="entry name" value="Pectin lyase-like"/>
    <property type="match status" value="2"/>
</dbReference>
<dbReference type="NCBIfam" id="TIGR02601">
    <property type="entry name" value="autotrns_rpt"/>
    <property type="match status" value="3"/>
</dbReference>
<evidence type="ECO:0000313" key="4">
    <source>
        <dbReference type="Proteomes" id="UP001254257"/>
    </source>
</evidence>
<evidence type="ECO:0000256" key="1">
    <source>
        <dbReference type="ARBA" id="ARBA00022729"/>
    </source>
</evidence>
<dbReference type="InterPro" id="IPR012332">
    <property type="entry name" value="Autotransporter_pectin_lyase_C"/>
</dbReference>
<proteinExistence type="predicted"/>
<dbReference type="InterPro" id="IPR011050">
    <property type="entry name" value="Pectin_lyase_fold/virulence"/>
</dbReference>
<dbReference type="EMBL" id="JAWDID010000028">
    <property type="protein sequence ID" value="MDU0341738.1"/>
    <property type="molecule type" value="Genomic_DNA"/>
</dbReference>
<keyword evidence="4" id="KW-1185">Reference proteome</keyword>
<dbReference type="Pfam" id="PF12951">
    <property type="entry name" value="PATR"/>
    <property type="match status" value="3"/>
</dbReference>
<reference evidence="3 4" key="1">
    <citation type="submission" date="2023-09" db="EMBL/GenBank/DDBJ databases">
        <title>Whole genome shotgun sequencing (WGS) of Bosea sp. ZW T0_25, isolated from stored onions (Allium cepa).</title>
        <authorList>
            <person name="Stoll D.A."/>
            <person name="Huch M."/>
        </authorList>
    </citation>
    <scope>NUCLEOTIDE SEQUENCE [LARGE SCALE GENOMIC DNA]</scope>
    <source>
        <strain evidence="3 4">ZW T0_25</strain>
    </source>
</reference>
<evidence type="ECO:0000256" key="2">
    <source>
        <dbReference type="SAM" id="MobiDB-lite"/>
    </source>
</evidence>
<organism evidence="3 4">
    <name type="scientific">Bosea rubneri</name>
    <dbReference type="NCBI Taxonomy" id="3075434"/>
    <lineage>
        <taxon>Bacteria</taxon>
        <taxon>Pseudomonadati</taxon>
        <taxon>Pseudomonadota</taxon>
        <taxon>Alphaproteobacteria</taxon>
        <taxon>Hyphomicrobiales</taxon>
        <taxon>Boseaceae</taxon>
        <taxon>Bosea</taxon>
    </lineage>
</organism>
<keyword evidence="1" id="KW-0732">Signal</keyword>